<dbReference type="Proteomes" id="UP000307657">
    <property type="component" value="Unassembled WGS sequence"/>
</dbReference>
<dbReference type="AlphaFoldDB" id="A0A4U0EZD0"/>
<evidence type="ECO:0000313" key="2">
    <source>
        <dbReference type="Proteomes" id="UP000307657"/>
    </source>
</evidence>
<name>A0A4U0EZD0_9FLAO</name>
<gene>
    <name evidence="1" type="ORF">E5167_05440</name>
</gene>
<proteinExistence type="predicted"/>
<organism evidence="1 2">
    <name type="scientific">Pontimicrobium aquaticum</name>
    <dbReference type="NCBI Taxonomy" id="2565367"/>
    <lineage>
        <taxon>Bacteria</taxon>
        <taxon>Pseudomonadati</taxon>
        <taxon>Bacteroidota</taxon>
        <taxon>Flavobacteriia</taxon>
        <taxon>Flavobacteriales</taxon>
        <taxon>Flavobacteriaceae</taxon>
        <taxon>Pontimicrobium</taxon>
    </lineage>
</organism>
<dbReference type="EMBL" id="SUPL01000002">
    <property type="protein sequence ID" value="TJY37435.1"/>
    <property type="molecule type" value="Genomic_DNA"/>
</dbReference>
<keyword evidence="2" id="KW-1185">Reference proteome</keyword>
<reference evidence="1 2" key="1">
    <citation type="submission" date="2019-04" db="EMBL/GenBank/DDBJ databases">
        <title>Lacinutrix sp. nov., isolated from marine water.</title>
        <authorList>
            <person name="Kim W."/>
        </authorList>
    </citation>
    <scope>NUCLEOTIDE SEQUENCE [LARGE SCALE GENOMIC DNA]</scope>
    <source>
        <strain evidence="1 2">CAU 1491</strain>
    </source>
</reference>
<dbReference type="OrthoDB" id="1431329at2"/>
<sequence length="196" mass="22777">MAVLMMSIVFYGCSVKSFDDEIALLEYVNDDANGYTLRKSINGIDYTLTYRPTDILVNQELKSTDSVDINRLRDKYSKYLYFNLSMSKNNKDLLSAIPKNRNEFGAMANELLFGMKNKVHLITNKNDTIEMIDYNYPRMYGMSKATTMMFIYPRDPQYINEDYLSFTVEDLGLHTGEVNFMIMTNKIKNEPTLSFK</sequence>
<comment type="caution">
    <text evidence="1">The sequence shown here is derived from an EMBL/GenBank/DDBJ whole genome shotgun (WGS) entry which is preliminary data.</text>
</comment>
<evidence type="ECO:0000313" key="1">
    <source>
        <dbReference type="EMBL" id="TJY37435.1"/>
    </source>
</evidence>
<protein>
    <submittedName>
        <fullName evidence="1">Uncharacterized protein</fullName>
    </submittedName>
</protein>
<accession>A0A4U0EZD0</accession>